<dbReference type="AlphaFoldDB" id="A0A0C9WUI6"/>
<sequence length="137" mass="15469">MNLVVLDLPEVSRLMSEKGAKRTDTPVLPTTLSIDLVTRAKVRTELDVFGLLLRRNCKVAVVRVDARKQVVTVMFRPHFGHLLIFRAAHRVRLRRIDGARATGTVTVLFGLAARHLTYGRRTVKGHLFPSSDGRKWC</sequence>
<evidence type="ECO:0000313" key="1">
    <source>
        <dbReference type="EMBL" id="KIJ92188.1"/>
    </source>
</evidence>
<accession>A0A0C9WUI6</accession>
<gene>
    <name evidence="1" type="ORF">K443DRAFT_13781</name>
</gene>
<keyword evidence="2" id="KW-1185">Reference proteome</keyword>
<reference evidence="1 2" key="1">
    <citation type="submission" date="2014-04" db="EMBL/GenBank/DDBJ databases">
        <authorList>
            <consortium name="DOE Joint Genome Institute"/>
            <person name="Kuo A."/>
            <person name="Kohler A."/>
            <person name="Nagy L.G."/>
            <person name="Floudas D."/>
            <person name="Copeland A."/>
            <person name="Barry K.W."/>
            <person name="Cichocki N."/>
            <person name="Veneault-Fourrey C."/>
            <person name="LaButti K."/>
            <person name="Lindquist E.A."/>
            <person name="Lipzen A."/>
            <person name="Lundell T."/>
            <person name="Morin E."/>
            <person name="Murat C."/>
            <person name="Sun H."/>
            <person name="Tunlid A."/>
            <person name="Henrissat B."/>
            <person name="Grigoriev I.V."/>
            <person name="Hibbett D.S."/>
            <person name="Martin F."/>
            <person name="Nordberg H.P."/>
            <person name="Cantor M.N."/>
            <person name="Hua S.X."/>
        </authorList>
    </citation>
    <scope>NUCLEOTIDE SEQUENCE [LARGE SCALE GENOMIC DNA]</scope>
    <source>
        <strain evidence="1 2">LaAM-08-1</strain>
    </source>
</reference>
<dbReference type="Proteomes" id="UP000054477">
    <property type="component" value="Unassembled WGS sequence"/>
</dbReference>
<dbReference type="EMBL" id="KN838928">
    <property type="protein sequence ID" value="KIJ92188.1"/>
    <property type="molecule type" value="Genomic_DNA"/>
</dbReference>
<name>A0A0C9WUI6_9AGAR</name>
<dbReference type="HOGENOM" id="CLU_1865433_0_0_1"/>
<organism evidence="1 2">
    <name type="scientific">Laccaria amethystina LaAM-08-1</name>
    <dbReference type="NCBI Taxonomy" id="1095629"/>
    <lineage>
        <taxon>Eukaryota</taxon>
        <taxon>Fungi</taxon>
        <taxon>Dikarya</taxon>
        <taxon>Basidiomycota</taxon>
        <taxon>Agaricomycotina</taxon>
        <taxon>Agaricomycetes</taxon>
        <taxon>Agaricomycetidae</taxon>
        <taxon>Agaricales</taxon>
        <taxon>Agaricineae</taxon>
        <taxon>Hydnangiaceae</taxon>
        <taxon>Laccaria</taxon>
    </lineage>
</organism>
<protein>
    <submittedName>
        <fullName evidence="1">Uncharacterized protein</fullName>
    </submittedName>
</protein>
<evidence type="ECO:0000313" key="2">
    <source>
        <dbReference type="Proteomes" id="UP000054477"/>
    </source>
</evidence>
<proteinExistence type="predicted"/>
<reference evidence="2" key="2">
    <citation type="submission" date="2015-01" db="EMBL/GenBank/DDBJ databases">
        <title>Evolutionary Origins and Diversification of the Mycorrhizal Mutualists.</title>
        <authorList>
            <consortium name="DOE Joint Genome Institute"/>
            <consortium name="Mycorrhizal Genomics Consortium"/>
            <person name="Kohler A."/>
            <person name="Kuo A."/>
            <person name="Nagy L.G."/>
            <person name="Floudas D."/>
            <person name="Copeland A."/>
            <person name="Barry K.W."/>
            <person name="Cichocki N."/>
            <person name="Veneault-Fourrey C."/>
            <person name="LaButti K."/>
            <person name="Lindquist E.A."/>
            <person name="Lipzen A."/>
            <person name="Lundell T."/>
            <person name="Morin E."/>
            <person name="Murat C."/>
            <person name="Riley R."/>
            <person name="Ohm R."/>
            <person name="Sun H."/>
            <person name="Tunlid A."/>
            <person name="Henrissat B."/>
            <person name="Grigoriev I.V."/>
            <person name="Hibbett D.S."/>
            <person name="Martin F."/>
        </authorList>
    </citation>
    <scope>NUCLEOTIDE SEQUENCE [LARGE SCALE GENOMIC DNA]</scope>
    <source>
        <strain evidence="2">LaAM-08-1</strain>
    </source>
</reference>